<proteinExistence type="predicted"/>
<dbReference type="GO" id="GO:0003964">
    <property type="term" value="F:RNA-directed DNA polymerase activity"/>
    <property type="evidence" value="ECO:0007669"/>
    <property type="project" value="UniProtKB-KW"/>
</dbReference>
<protein>
    <submittedName>
        <fullName evidence="2">Reverse transcriptase, related</fullName>
    </submittedName>
</protein>
<dbReference type="OrthoDB" id="2431547at2759"/>
<dbReference type="EMBL" id="HG690938">
    <property type="protein sequence ID" value="CDI75478.1"/>
    <property type="molecule type" value="Genomic_DNA"/>
</dbReference>
<evidence type="ECO:0000313" key="2">
    <source>
        <dbReference type="EMBL" id="CDI75478.1"/>
    </source>
</evidence>
<feature type="signal peptide" evidence="1">
    <location>
        <begin position="1"/>
        <end position="21"/>
    </location>
</feature>
<gene>
    <name evidence="2" type="ORF">EPH_0005450</name>
</gene>
<organism evidence="2 3">
    <name type="scientific">Eimeria praecox</name>
    <dbReference type="NCBI Taxonomy" id="51316"/>
    <lineage>
        <taxon>Eukaryota</taxon>
        <taxon>Sar</taxon>
        <taxon>Alveolata</taxon>
        <taxon>Apicomplexa</taxon>
        <taxon>Conoidasida</taxon>
        <taxon>Coccidia</taxon>
        <taxon>Eucoccidiorida</taxon>
        <taxon>Eimeriorina</taxon>
        <taxon>Eimeriidae</taxon>
        <taxon>Eimeria</taxon>
    </lineage>
</organism>
<name>U6G829_9EIME</name>
<keyword evidence="2" id="KW-0808">Transferase</keyword>
<accession>U6G829</accession>
<dbReference type="Proteomes" id="UP000018201">
    <property type="component" value="Unassembled WGS sequence"/>
</dbReference>
<keyword evidence="3" id="KW-1185">Reference proteome</keyword>
<dbReference type="VEuPathDB" id="ToxoDB:EPH_0005450"/>
<evidence type="ECO:0000256" key="1">
    <source>
        <dbReference type="SAM" id="SignalP"/>
    </source>
</evidence>
<feature type="chain" id="PRO_5004670557" evidence="1">
    <location>
        <begin position="22"/>
        <end position="226"/>
    </location>
</feature>
<keyword evidence="2" id="KW-0695">RNA-directed DNA polymerase</keyword>
<reference evidence="2" key="2">
    <citation type="submission" date="2013-10" db="EMBL/GenBank/DDBJ databases">
        <authorList>
            <person name="Aslett M."/>
        </authorList>
    </citation>
    <scope>NUCLEOTIDE SEQUENCE [LARGE SCALE GENOMIC DNA]</scope>
    <source>
        <strain evidence="2">Houghton</strain>
    </source>
</reference>
<reference evidence="2" key="1">
    <citation type="submission" date="2013-10" db="EMBL/GenBank/DDBJ databases">
        <title>Genomic analysis of the causative agents of coccidiosis in chickens.</title>
        <authorList>
            <person name="Reid A.J."/>
            <person name="Blake D."/>
            <person name="Billington K."/>
            <person name="Browne H."/>
            <person name="Dunn M."/>
            <person name="Hung S."/>
            <person name="Kawahara F."/>
            <person name="Miranda-Saavedra D."/>
            <person name="Mourier T."/>
            <person name="Nagra H."/>
            <person name="Otto T.D."/>
            <person name="Rawlings N."/>
            <person name="Sanchez A."/>
            <person name="Sanders M."/>
            <person name="Subramaniam C."/>
            <person name="Tay Y."/>
            <person name="Dear P."/>
            <person name="Doerig C."/>
            <person name="Gruber A."/>
            <person name="Parkinson J."/>
            <person name="Shirley M."/>
            <person name="Wan K.L."/>
            <person name="Berriman M."/>
            <person name="Tomley F."/>
            <person name="Pain A."/>
        </authorList>
    </citation>
    <scope>NUCLEOTIDE SEQUENCE [LARGE SCALE GENOMIC DNA]</scope>
    <source>
        <strain evidence="2">Houghton</strain>
    </source>
</reference>
<evidence type="ECO:0000313" key="3">
    <source>
        <dbReference type="Proteomes" id="UP000018201"/>
    </source>
</evidence>
<sequence>MRAQPSIPCVAFVLAFRLARSLTTGGQCSGVLEAWGEVGELPFVNSTFNYDFLEGVVGQTEQARANTTGLRSPLQGLNMVLALPEIDESVALRIPEEQQKALCCALISHDNTQAEEVLPTPAADITHATDDKDSPWHTAKLEFTLFDEWMQSPESQDLPQEIRKVLQTSRHAFRDSLLPGLPPKRPRDHRILLAPGKLPAQSALYRMTPDQLRFHKQEIAKLSAHG</sequence>
<keyword evidence="2" id="KW-0548">Nucleotidyltransferase</keyword>
<dbReference type="AlphaFoldDB" id="U6G829"/>
<keyword evidence="1" id="KW-0732">Signal</keyword>